<name>A0ABP7QFR8_9SPHI</name>
<keyword evidence="1" id="KW-0472">Membrane</keyword>
<sequence length="237" mass="26882">MEKLAKQVKILKALVIVLTIIVLAFIAMMTRLLNNNNHFKLLTAERVDIVEPDGKIRMTISNRESQHPGTIDGKVLPKRDRPAGMIFFNDDGDECGGLVYDGDKKSASMTYSIDQYHNDQIMHLEYSQDNAGVKPQRSYGLKLWDKYDEFTTTNLMAYVDSLHKLNDTKAYNAGIQKLKASGRLTNERLFVGKNKEGEVGLFLRDAKGRARLKIYINQQNQPVMETLDEKGQVIASR</sequence>
<proteinExistence type="predicted"/>
<dbReference type="RefSeq" id="WP_259093686.1">
    <property type="nucleotide sequence ID" value="NZ_BAAAZC010000026.1"/>
</dbReference>
<reference evidence="3" key="1">
    <citation type="journal article" date="2019" name="Int. J. Syst. Evol. Microbiol.">
        <title>The Global Catalogue of Microorganisms (GCM) 10K type strain sequencing project: providing services to taxonomists for standard genome sequencing and annotation.</title>
        <authorList>
            <consortium name="The Broad Institute Genomics Platform"/>
            <consortium name="The Broad Institute Genome Sequencing Center for Infectious Disease"/>
            <person name="Wu L."/>
            <person name="Ma J."/>
        </authorList>
    </citation>
    <scope>NUCLEOTIDE SEQUENCE [LARGE SCALE GENOMIC DNA]</scope>
    <source>
        <strain evidence="3">JCM 16601</strain>
    </source>
</reference>
<evidence type="ECO:0000313" key="3">
    <source>
        <dbReference type="Proteomes" id="UP001500742"/>
    </source>
</evidence>
<comment type="caution">
    <text evidence="2">The sequence shown here is derived from an EMBL/GenBank/DDBJ whole genome shotgun (WGS) entry which is preliminary data.</text>
</comment>
<keyword evidence="1" id="KW-0812">Transmembrane</keyword>
<organism evidence="2 3">
    <name type="scientific">Mucilaginibacter dorajii</name>
    <dbReference type="NCBI Taxonomy" id="692994"/>
    <lineage>
        <taxon>Bacteria</taxon>
        <taxon>Pseudomonadati</taxon>
        <taxon>Bacteroidota</taxon>
        <taxon>Sphingobacteriia</taxon>
        <taxon>Sphingobacteriales</taxon>
        <taxon>Sphingobacteriaceae</taxon>
        <taxon>Mucilaginibacter</taxon>
    </lineage>
</organism>
<evidence type="ECO:0000256" key="1">
    <source>
        <dbReference type="SAM" id="Phobius"/>
    </source>
</evidence>
<evidence type="ECO:0000313" key="2">
    <source>
        <dbReference type="EMBL" id="GAA3981831.1"/>
    </source>
</evidence>
<feature type="transmembrane region" description="Helical" evidence="1">
    <location>
        <begin position="12"/>
        <end position="33"/>
    </location>
</feature>
<protein>
    <submittedName>
        <fullName evidence="2">Uncharacterized protein</fullName>
    </submittedName>
</protein>
<keyword evidence="1" id="KW-1133">Transmembrane helix</keyword>
<dbReference type="Proteomes" id="UP001500742">
    <property type="component" value="Unassembled WGS sequence"/>
</dbReference>
<keyword evidence="3" id="KW-1185">Reference proteome</keyword>
<gene>
    <name evidence="2" type="ORF">GCM10022210_36530</name>
</gene>
<accession>A0ABP7QFR8</accession>
<dbReference type="EMBL" id="BAAAZC010000026">
    <property type="protein sequence ID" value="GAA3981831.1"/>
    <property type="molecule type" value="Genomic_DNA"/>
</dbReference>